<dbReference type="OrthoDB" id="2638860at2759"/>
<keyword evidence="3" id="KW-1185">Reference proteome</keyword>
<keyword evidence="1" id="KW-0812">Transmembrane</keyword>
<accession>A0A4Y7TSS9</accession>
<dbReference type="EMBL" id="QPFP01000005">
    <property type="protein sequence ID" value="TEB36984.1"/>
    <property type="molecule type" value="Genomic_DNA"/>
</dbReference>
<proteinExistence type="predicted"/>
<comment type="caution">
    <text evidence="2">The sequence shown here is derived from an EMBL/GenBank/DDBJ whole genome shotgun (WGS) entry which is preliminary data.</text>
</comment>
<feature type="transmembrane region" description="Helical" evidence="1">
    <location>
        <begin position="125"/>
        <end position="143"/>
    </location>
</feature>
<evidence type="ECO:0000313" key="2">
    <source>
        <dbReference type="EMBL" id="TEB36984.1"/>
    </source>
</evidence>
<name>A0A4Y7TSS9_COPMI</name>
<keyword evidence="1" id="KW-0472">Membrane</keyword>
<evidence type="ECO:0000256" key="1">
    <source>
        <dbReference type="SAM" id="Phobius"/>
    </source>
</evidence>
<keyword evidence="1" id="KW-1133">Transmembrane helix</keyword>
<protein>
    <submittedName>
        <fullName evidence="2">Uncharacterized protein</fullName>
    </submittedName>
</protein>
<dbReference type="AlphaFoldDB" id="A0A4Y7TSS9"/>
<evidence type="ECO:0000313" key="3">
    <source>
        <dbReference type="Proteomes" id="UP000298030"/>
    </source>
</evidence>
<feature type="transmembrane region" description="Helical" evidence="1">
    <location>
        <begin position="97"/>
        <end position="119"/>
    </location>
</feature>
<feature type="transmembrane region" description="Helical" evidence="1">
    <location>
        <begin position="57"/>
        <end position="76"/>
    </location>
</feature>
<sequence length="177" mass="20065">MGPSTDEIEALSHAVAAWRLQEYIALPLYTLYIHFCLFSMDDEVSDVMRRDGKTGKLLFFVLKYGTIFYIASRLPADYRTYFVISRETCKVLGLMNIVLLRLTALASDVAIGLCVSVLLDLRRRYLAGIMLLCSVPPTVYFFVQFIAHARIPAEPITDLRCRAGLPMLYPFKRGLGK</sequence>
<dbReference type="Proteomes" id="UP000298030">
    <property type="component" value="Unassembled WGS sequence"/>
</dbReference>
<gene>
    <name evidence="2" type="ORF">FA13DRAFT_1091981</name>
</gene>
<organism evidence="2 3">
    <name type="scientific">Coprinellus micaceus</name>
    <name type="common">Glistening ink-cap mushroom</name>
    <name type="synonym">Coprinus micaceus</name>
    <dbReference type="NCBI Taxonomy" id="71717"/>
    <lineage>
        <taxon>Eukaryota</taxon>
        <taxon>Fungi</taxon>
        <taxon>Dikarya</taxon>
        <taxon>Basidiomycota</taxon>
        <taxon>Agaricomycotina</taxon>
        <taxon>Agaricomycetes</taxon>
        <taxon>Agaricomycetidae</taxon>
        <taxon>Agaricales</taxon>
        <taxon>Agaricineae</taxon>
        <taxon>Psathyrellaceae</taxon>
        <taxon>Coprinellus</taxon>
    </lineage>
</organism>
<reference evidence="2 3" key="1">
    <citation type="journal article" date="2019" name="Nat. Ecol. Evol.">
        <title>Megaphylogeny resolves global patterns of mushroom evolution.</title>
        <authorList>
            <person name="Varga T."/>
            <person name="Krizsan K."/>
            <person name="Foldi C."/>
            <person name="Dima B."/>
            <person name="Sanchez-Garcia M."/>
            <person name="Sanchez-Ramirez S."/>
            <person name="Szollosi G.J."/>
            <person name="Szarkandi J.G."/>
            <person name="Papp V."/>
            <person name="Albert L."/>
            <person name="Andreopoulos W."/>
            <person name="Angelini C."/>
            <person name="Antonin V."/>
            <person name="Barry K.W."/>
            <person name="Bougher N.L."/>
            <person name="Buchanan P."/>
            <person name="Buyck B."/>
            <person name="Bense V."/>
            <person name="Catcheside P."/>
            <person name="Chovatia M."/>
            <person name="Cooper J."/>
            <person name="Damon W."/>
            <person name="Desjardin D."/>
            <person name="Finy P."/>
            <person name="Geml J."/>
            <person name="Haridas S."/>
            <person name="Hughes K."/>
            <person name="Justo A."/>
            <person name="Karasinski D."/>
            <person name="Kautmanova I."/>
            <person name="Kiss B."/>
            <person name="Kocsube S."/>
            <person name="Kotiranta H."/>
            <person name="LaButti K.M."/>
            <person name="Lechner B.E."/>
            <person name="Liimatainen K."/>
            <person name="Lipzen A."/>
            <person name="Lukacs Z."/>
            <person name="Mihaltcheva S."/>
            <person name="Morgado L.N."/>
            <person name="Niskanen T."/>
            <person name="Noordeloos M.E."/>
            <person name="Ohm R.A."/>
            <person name="Ortiz-Santana B."/>
            <person name="Ovrebo C."/>
            <person name="Racz N."/>
            <person name="Riley R."/>
            <person name="Savchenko A."/>
            <person name="Shiryaev A."/>
            <person name="Soop K."/>
            <person name="Spirin V."/>
            <person name="Szebenyi C."/>
            <person name="Tomsovsky M."/>
            <person name="Tulloss R.E."/>
            <person name="Uehling J."/>
            <person name="Grigoriev I.V."/>
            <person name="Vagvolgyi C."/>
            <person name="Papp T."/>
            <person name="Martin F.M."/>
            <person name="Miettinen O."/>
            <person name="Hibbett D.S."/>
            <person name="Nagy L.G."/>
        </authorList>
    </citation>
    <scope>NUCLEOTIDE SEQUENCE [LARGE SCALE GENOMIC DNA]</scope>
    <source>
        <strain evidence="2 3">FP101781</strain>
    </source>
</reference>